<evidence type="ECO:0000313" key="9">
    <source>
        <dbReference type="Proteomes" id="UP000315295"/>
    </source>
</evidence>
<keyword evidence="4" id="KW-0547">Nucleotide-binding</keyword>
<comment type="pathway">
    <text evidence="1">Carbohydrate biosynthesis; gluconeogenesis.</text>
</comment>
<sequence>MMRILNFNLKRFIEGSFSSTSLPFFLSSQRVRARSAGTEAGTGTGTGRVLDFSCGLNMALAGKGVIVDHQAFHNLTSSQLQHKGATIPGLPLLVRGRFHGIGAAAAGGGASQISKPQFTKLLKHARFNLLLSLFSVVLHSFHRVTSHISSISNIFVHDGAIGSLPKCDAKVRLISDSSSAVLSLSRILWGTSTRAVSHDSCPLTVYVATSISSGIGDVIDLGSKGNNGFIAADIERSSLVLCGKAFSDLNVTKEALAALSGPVIFARGGLPLCARLLVSGDSVVLIFAPKGTFKSCRHLLVPKEAGVILSSEGVAPLFQTGGQNLFKFPSVVVLASSDSSGVIPSVSKLSPGQAAYHFLAGYQNGKFMPAYNKGPSCIHPMELAKAFLSKLQDEKISSYLLNVNGGEKNVNGKDLANLVQSTLSENIPPFEAKSGDLEDKYKSFLLSEFQEVPEELSF</sequence>
<dbReference type="FunFam" id="3.40.449.10:FF:000008">
    <property type="entry name" value="D111/G-patch domain-containing protein"/>
    <property type="match status" value="1"/>
</dbReference>
<evidence type="ECO:0000256" key="6">
    <source>
        <dbReference type="ARBA" id="ARBA00023239"/>
    </source>
</evidence>
<name>A0A540L138_MALBA</name>
<dbReference type="SUPFAM" id="SSF53795">
    <property type="entry name" value="PEP carboxykinase-like"/>
    <property type="match status" value="1"/>
</dbReference>
<keyword evidence="9" id="KW-1185">Reference proteome</keyword>
<gene>
    <name evidence="8" type="ORF">C1H46_034278</name>
</gene>
<evidence type="ECO:0000256" key="7">
    <source>
        <dbReference type="ARBA" id="ARBA00047371"/>
    </source>
</evidence>
<dbReference type="PANTHER" id="PTHR30031">
    <property type="entry name" value="PHOSPHOENOLPYRUVATE CARBOXYKINASE ATP"/>
    <property type="match status" value="1"/>
</dbReference>
<keyword evidence="5" id="KW-0067">ATP-binding</keyword>
<dbReference type="Proteomes" id="UP000315295">
    <property type="component" value="Unassembled WGS sequence"/>
</dbReference>
<dbReference type="EC" id="4.1.1.49" evidence="3"/>
<comment type="catalytic activity">
    <reaction evidence="7">
        <text>oxaloacetate + ATP = phosphoenolpyruvate + ADP + CO2</text>
        <dbReference type="Rhea" id="RHEA:18617"/>
        <dbReference type="ChEBI" id="CHEBI:16452"/>
        <dbReference type="ChEBI" id="CHEBI:16526"/>
        <dbReference type="ChEBI" id="CHEBI:30616"/>
        <dbReference type="ChEBI" id="CHEBI:58702"/>
        <dbReference type="ChEBI" id="CHEBI:456216"/>
        <dbReference type="EC" id="4.1.1.49"/>
    </reaction>
</comment>
<protein>
    <recommendedName>
        <fullName evidence="3">phosphoenolpyruvate carboxykinase (ATP)</fullName>
        <ecNumber evidence="3">4.1.1.49</ecNumber>
    </recommendedName>
</protein>
<dbReference type="InterPro" id="IPR001272">
    <property type="entry name" value="PEP_carboxykinase_ATP"/>
</dbReference>
<dbReference type="InterPro" id="IPR008210">
    <property type="entry name" value="PEP_carboxykinase_N"/>
</dbReference>
<dbReference type="Pfam" id="PF01293">
    <property type="entry name" value="PEPCK_ATP"/>
    <property type="match status" value="1"/>
</dbReference>
<evidence type="ECO:0000256" key="1">
    <source>
        <dbReference type="ARBA" id="ARBA00004742"/>
    </source>
</evidence>
<keyword evidence="6" id="KW-0456">Lyase</keyword>
<dbReference type="PANTHER" id="PTHR30031:SF2">
    <property type="entry name" value="PHOSPHOENOLPYRUVATE CARBOXYKINASE (ATP)"/>
    <property type="match status" value="1"/>
</dbReference>
<dbReference type="Gene3D" id="3.40.449.10">
    <property type="entry name" value="Phosphoenolpyruvate Carboxykinase, domain 1"/>
    <property type="match status" value="1"/>
</dbReference>
<evidence type="ECO:0000256" key="4">
    <source>
        <dbReference type="ARBA" id="ARBA00022741"/>
    </source>
</evidence>
<dbReference type="GO" id="GO:0004612">
    <property type="term" value="F:phosphoenolpyruvate carboxykinase (ATP) activity"/>
    <property type="evidence" value="ECO:0007669"/>
    <property type="project" value="UniProtKB-EC"/>
</dbReference>
<dbReference type="GO" id="GO:0005829">
    <property type="term" value="C:cytosol"/>
    <property type="evidence" value="ECO:0007669"/>
    <property type="project" value="TreeGrafter"/>
</dbReference>
<dbReference type="EMBL" id="VIEB01000821">
    <property type="protein sequence ID" value="TQD80155.1"/>
    <property type="molecule type" value="Genomic_DNA"/>
</dbReference>
<dbReference type="SUPFAM" id="SSF68923">
    <property type="entry name" value="PEP carboxykinase N-terminal domain"/>
    <property type="match status" value="1"/>
</dbReference>
<dbReference type="STRING" id="106549.A0A540L138"/>
<evidence type="ECO:0000313" key="8">
    <source>
        <dbReference type="EMBL" id="TQD80155.1"/>
    </source>
</evidence>
<dbReference type="GO" id="GO:0006094">
    <property type="term" value="P:gluconeogenesis"/>
    <property type="evidence" value="ECO:0007669"/>
    <property type="project" value="UniProtKB-UniPathway"/>
</dbReference>
<dbReference type="AlphaFoldDB" id="A0A540L138"/>
<evidence type="ECO:0000256" key="2">
    <source>
        <dbReference type="ARBA" id="ARBA00006052"/>
    </source>
</evidence>
<dbReference type="Gene3D" id="3.90.228.20">
    <property type="match status" value="1"/>
</dbReference>
<evidence type="ECO:0000256" key="5">
    <source>
        <dbReference type="ARBA" id="ARBA00022840"/>
    </source>
</evidence>
<evidence type="ECO:0000256" key="3">
    <source>
        <dbReference type="ARBA" id="ARBA00012363"/>
    </source>
</evidence>
<dbReference type="UniPathway" id="UPA00138"/>
<dbReference type="InterPro" id="IPR013035">
    <property type="entry name" value="PEP_carboxykinase_C"/>
</dbReference>
<reference evidence="8 9" key="1">
    <citation type="journal article" date="2019" name="G3 (Bethesda)">
        <title>Sequencing of a Wild Apple (Malus baccata) Genome Unravels the Differences Between Cultivated and Wild Apple Species Regarding Disease Resistance and Cold Tolerance.</title>
        <authorList>
            <person name="Chen X."/>
        </authorList>
    </citation>
    <scope>NUCLEOTIDE SEQUENCE [LARGE SCALE GENOMIC DNA]</scope>
    <source>
        <strain evidence="9">cv. Shandingzi</strain>
        <tissue evidence="8">Leaves</tissue>
    </source>
</reference>
<comment type="similarity">
    <text evidence="2">Belongs to the phosphoenolpyruvate carboxykinase (ATP) family.</text>
</comment>
<accession>A0A540L138</accession>
<organism evidence="8 9">
    <name type="scientific">Malus baccata</name>
    <name type="common">Siberian crab apple</name>
    <name type="synonym">Pyrus baccata</name>
    <dbReference type="NCBI Taxonomy" id="106549"/>
    <lineage>
        <taxon>Eukaryota</taxon>
        <taxon>Viridiplantae</taxon>
        <taxon>Streptophyta</taxon>
        <taxon>Embryophyta</taxon>
        <taxon>Tracheophyta</taxon>
        <taxon>Spermatophyta</taxon>
        <taxon>Magnoliopsida</taxon>
        <taxon>eudicotyledons</taxon>
        <taxon>Gunneridae</taxon>
        <taxon>Pentapetalae</taxon>
        <taxon>rosids</taxon>
        <taxon>fabids</taxon>
        <taxon>Rosales</taxon>
        <taxon>Rosaceae</taxon>
        <taxon>Amygdaloideae</taxon>
        <taxon>Maleae</taxon>
        <taxon>Malus</taxon>
    </lineage>
</organism>
<dbReference type="GO" id="GO:0005524">
    <property type="term" value="F:ATP binding"/>
    <property type="evidence" value="ECO:0007669"/>
    <property type="project" value="UniProtKB-KW"/>
</dbReference>
<proteinExistence type="inferred from homology"/>
<comment type="caution">
    <text evidence="8">The sequence shown here is derived from an EMBL/GenBank/DDBJ whole genome shotgun (WGS) entry which is preliminary data.</text>
</comment>